<accession>A0A2D4IW65</accession>
<reference evidence="1" key="2">
    <citation type="submission" date="2017-11" db="EMBL/GenBank/DDBJ databases">
        <title>Coralsnake Venomics: Analyses of Venom Gland Transcriptomes and Proteomes of Six Brazilian Taxa.</title>
        <authorList>
            <person name="Aird S.D."/>
            <person name="Jorge da Silva N."/>
            <person name="Qiu L."/>
            <person name="Villar-Briones A."/>
            <person name="Aparecida-Saddi V."/>
            <person name="Campos-Telles M.P."/>
            <person name="Grau M."/>
            <person name="Mikheyev A.S."/>
        </authorList>
    </citation>
    <scope>NUCLEOTIDE SEQUENCE</scope>
    <source>
        <tissue evidence="1">Venom_gland</tissue>
    </source>
</reference>
<sequence length="122" mass="13653">MLSSLSLAGCTNVANEYHLKGAFAVDSASHKKIILVQTTLQSLLIMSGLILNGSHLPLFFNSIFLSYPYPFYIAPKSRGFANLTIFWGRTEDGELMVFRKTLVADQLINKNSKFEFPLHEVP</sequence>
<reference evidence="1" key="1">
    <citation type="submission" date="2017-07" db="EMBL/GenBank/DDBJ databases">
        <authorList>
            <person name="Mikheyev A."/>
            <person name="Grau M."/>
        </authorList>
    </citation>
    <scope>NUCLEOTIDE SEQUENCE</scope>
    <source>
        <tissue evidence="1">Venom_gland</tissue>
    </source>
</reference>
<dbReference type="AlphaFoldDB" id="A0A2D4IW65"/>
<organism evidence="1">
    <name type="scientific">Micrurus lemniscatus lemniscatus</name>
    <dbReference type="NCBI Taxonomy" id="129467"/>
    <lineage>
        <taxon>Eukaryota</taxon>
        <taxon>Metazoa</taxon>
        <taxon>Chordata</taxon>
        <taxon>Craniata</taxon>
        <taxon>Vertebrata</taxon>
        <taxon>Euteleostomi</taxon>
        <taxon>Lepidosauria</taxon>
        <taxon>Squamata</taxon>
        <taxon>Bifurcata</taxon>
        <taxon>Unidentata</taxon>
        <taxon>Episquamata</taxon>
        <taxon>Toxicofera</taxon>
        <taxon>Serpentes</taxon>
        <taxon>Colubroidea</taxon>
        <taxon>Elapidae</taxon>
        <taxon>Elapinae</taxon>
        <taxon>Micrurus</taxon>
    </lineage>
</organism>
<name>A0A2D4IW65_MICLE</name>
<protein>
    <submittedName>
        <fullName evidence="1">Uncharacterized protein</fullName>
    </submittedName>
</protein>
<dbReference type="EMBL" id="IACK01139077">
    <property type="protein sequence ID" value="LAA88417.1"/>
    <property type="molecule type" value="Transcribed_RNA"/>
</dbReference>
<evidence type="ECO:0000313" key="1">
    <source>
        <dbReference type="EMBL" id="LAA88417.1"/>
    </source>
</evidence>
<proteinExistence type="predicted"/>